<dbReference type="Proteomes" id="UP000257109">
    <property type="component" value="Unassembled WGS sequence"/>
</dbReference>
<dbReference type="OrthoDB" id="6133115at2759"/>
<feature type="non-terminal residue" evidence="2">
    <location>
        <position position="1"/>
    </location>
</feature>
<comment type="caution">
    <text evidence="2">The sequence shown here is derived from an EMBL/GenBank/DDBJ whole genome shotgun (WGS) entry which is preliminary data.</text>
</comment>
<evidence type="ECO:0000313" key="3">
    <source>
        <dbReference type="Proteomes" id="UP000257109"/>
    </source>
</evidence>
<dbReference type="PANTHER" id="PTHR32263:SF14">
    <property type="entry name" value="INACTIVE POLY [ADP-RIBOSE] POLYMERASE SRO2-RELATED"/>
    <property type="match status" value="1"/>
</dbReference>
<feature type="domain" description="PARP catalytic" evidence="1">
    <location>
        <begin position="1"/>
        <end position="158"/>
    </location>
</feature>
<keyword evidence="3" id="KW-1185">Reference proteome</keyword>
<dbReference type="STRING" id="157652.A0A371E8E9"/>
<dbReference type="GO" id="GO:0003950">
    <property type="term" value="F:NAD+ poly-ADP-ribosyltransferase activity"/>
    <property type="evidence" value="ECO:0007669"/>
    <property type="project" value="InterPro"/>
</dbReference>
<organism evidence="2 3">
    <name type="scientific">Mucuna pruriens</name>
    <name type="common">Velvet bean</name>
    <name type="synonym">Dolichos pruriens</name>
    <dbReference type="NCBI Taxonomy" id="157652"/>
    <lineage>
        <taxon>Eukaryota</taxon>
        <taxon>Viridiplantae</taxon>
        <taxon>Streptophyta</taxon>
        <taxon>Embryophyta</taxon>
        <taxon>Tracheophyta</taxon>
        <taxon>Spermatophyta</taxon>
        <taxon>Magnoliopsida</taxon>
        <taxon>eudicotyledons</taxon>
        <taxon>Gunneridae</taxon>
        <taxon>Pentapetalae</taxon>
        <taxon>rosids</taxon>
        <taxon>fabids</taxon>
        <taxon>Fabales</taxon>
        <taxon>Fabaceae</taxon>
        <taxon>Papilionoideae</taxon>
        <taxon>50 kb inversion clade</taxon>
        <taxon>NPAAA clade</taxon>
        <taxon>indigoferoid/millettioid clade</taxon>
        <taxon>Phaseoleae</taxon>
        <taxon>Mucuna</taxon>
    </lineage>
</organism>
<accession>A0A371E8E9</accession>
<dbReference type="PROSITE" id="PS51059">
    <property type="entry name" value="PARP_CATALYTIC"/>
    <property type="match status" value="1"/>
</dbReference>
<evidence type="ECO:0000259" key="1">
    <source>
        <dbReference type="PROSITE" id="PS51059"/>
    </source>
</evidence>
<dbReference type="InterPro" id="IPR044964">
    <property type="entry name" value="RCD1/SRO1-5"/>
</dbReference>
<sequence>MKSIENLITKGVWDLWDMPQLSWPFTRTISFSLTRRARWGSFEIFSKAVTIKCGGDANVRYAWDGGSFDDLLDIRVSCYRNSLFSANFSIDGAMSTVADEHGLRHVLPCRVILGKVEAVPAGSKQSQPSSNQYDTGVDDILAPRRHIIWTTFMNSHIH</sequence>
<dbReference type="InterPro" id="IPR012317">
    <property type="entry name" value="Poly(ADP-ribose)pol_cat_dom"/>
</dbReference>
<dbReference type="EMBL" id="QJKJ01015591">
    <property type="protein sequence ID" value="RDX62273.1"/>
    <property type="molecule type" value="Genomic_DNA"/>
</dbReference>
<name>A0A371E8E9_MUCPR</name>
<reference evidence="2" key="1">
    <citation type="submission" date="2018-05" db="EMBL/GenBank/DDBJ databases">
        <title>Draft genome of Mucuna pruriens seed.</title>
        <authorList>
            <person name="Nnadi N.E."/>
            <person name="Vos R."/>
            <person name="Hasami M.H."/>
            <person name="Devisetty U.K."/>
            <person name="Aguiy J.C."/>
        </authorList>
    </citation>
    <scope>NUCLEOTIDE SEQUENCE [LARGE SCALE GENOMIC DNA]</scope>
    <source>
        <strain evidence="2">JCA_2017</strain>
    </source>
</reference>
<dbReference type="Gene3D" id="3.90.228.10">
    <property type="match status" value="1"/>
</dbReference>
<dbReference type="PANTHER" id="PTHR32263">
    <property type="entry name" value="INACTIVE POLY [ADP-RIBOSE] POLYMERASE SRO4-RELATED"/>
    <property type="match status" value="1"/>
</dbReference>
<proteinExistence type="predicted"/>
<dbReference type="SUPFAM" id="SSF56399">
    <property type="entry name" value="ADP-ribosylation"/>
    <property type="match status" value="1"/>
</dbReference>
<gene>
    <name evidence="2" type="primary">SRO2</name>
    <name evidence="2" type="ORF">CR513_59414</name>
</gene>
<dbReference type="AlphaFoldDB" id="A0A371E8E9"/>
<evidence type="ECO:0000313" key="2">
    <source>
        <dbReference type="EMBL" id="RDX62273.1"/>
    </source>
</evidence>
<protein>
    <submittedName>
        <fullName evidence="2">Inactive poly [ADP-ribose] polymerase SRO2</fullName>
    </submittedName>
</protein>